<dbReference type="EMBL" id="LNZH02000163">
    <property type="protein sequence ID" value="OCB89148.1"/>
    <property type="molecule type" value="Genomic_DNA"/>
</dbReference>
<protein>
    <submittedName>
        <fullName evidence="2">Uncharacterized protein</fullName>
    </submittedName>
</protein>
<feature type="compositionally biased region" description="Acidic residues" evidence="1">
    <location>
        <begin position="56"/>
        <end position="67"/>
    </location>
</feature>
<feature type="compositionally biased region" description="Low complexity" evidence="1">
    <location>
        <begin position="443"/>
        <end position="470"/>
    </location>
</feature>
<name>A0A9Q5N9Q5_SANBA</name>
<reference evidence="2" key="1">
    <citation type="submission" date="2016-06" db="EMBL/GenBank/DDBJ databases">
        <title>Draft Genome sequence of the fungus Inonotus baumii.</title>
        <authorList>
            <person name="Zhu H."/>
            <person name="Lin W."/>
        </authorList>
    </citation>
    <scope>NUCLEOTIDE SEQUENCE</scope>
    <source>
        <strain evidence="2">821</strain>
    </source>
</reference>
<comment type="caution">
    <text evidence="2">The sequence shown here is derived from an EMBL/GenBank/DDBJ whole genome shotgun (WGS) entry which is preliminary data.</text>
</comment>
<feature type="compositionally biased region" description="Basic and acidic residues" evidence="1">
    <location>
        <begin position="209"/>
        <end position="227"/>
    </location>
</feature>
<organism evidence="2 3">
    <name type="scientific">Sanghuangporus baumii</name>
    <name type="common">Phellinus baumii</name>
    <dbReference type="NCBI Taxonomy" id="108892"/>
    <lineage>
        <taxon>Eukaryota</taxon>
        <taxon>Fungi</taxon>
        <taxon>Dikarya</taxon>
        <taxon>Basidiomycota</taxon>
        <taxon>Agaricomycotina</taxon>
        <taxon>Agaricomycetes</taxon>
        <taxon>Hymenochaetales</taxon>
        <taxon>Hymenochaetaceae</taxon>
        <taxon>Sanghuangporus</taxon>
    </lineage>
</organism>
<keyword evidence="3" id="KW-1185">Reference proteome</keyword>
<feature type="compositionally biased region" description="Acidic residues" evidence="1">
    <location>
        <begin position="366"/>
        <end position="375"/>
    </location>
</feature>
<feature type="region of interest" description="Disordered" evidence="1">
    <location>
        <begin position="1"/>
        <end position="286"/>
    </location>
</feature>
<evidence type="ECO:0000313" key="3">
    <source>
        <dbReference type="Proteomes" id="UP000757232"/>
    </source>
</evidence>
<feature type="compositionally biased region" description="Low complexity" evidence="1">
    <location>
        <begin position="758"/>
        <end position="768"/>
    </location>
</feature>
<accession>A0A9Q5N9Q5</accession>
<gene>
    <name evidence="2" type="ORF">A7U60_g3631</name>
</gene>
<sequence>MSNLEPPPDARDKAERKRSYRVPPPPAPIDIPEPVDVRRPQRRPPSPLRNSYTPDDASEDGSDDENEQWGRDPSSPSPSITKIASEFAHRVGALVGSAGSRNSQHLPTQAELEAEAERERERSRREAEMIMRREAEERKMVEDGVFAMMDSSSQKQPLQPPPPRSQTMGSNQSSPSSSPKEKENWFMAVKNKLTSIKEPLTPAQQIIQETKEKEKEKKKGKEKDPKEWPSTPSRKHSDPAFLNLAATASSEPITPPRPVAPNGAMTPSPGRSIDSTRDGPPLYAQFNNQGILDVPETLLTVARRFEKLERWTVSHVRALEERMGDVERWLVEKEKEKEEETAAQAAQDEEVAARSEVNEKPGFHSDEDEDEDSGKEDELFEIREELVELQGRVGELGREMAKMMTAPLNLALGPARNAAVGHSKYVSQAASTPNSPPAPTPALAPAAASAPTLSQAPATAPTPAPAAVAVPPTPTSIGPRSLPTIPVTTPRQPTATPVRPKEPTSPPTTQRSSSVLSSGSGRTRLPYPTGDYTSPPGSIPTKQDVLSPTNSPPSSLTEATRKRPLSIAGLPSGNTSIFQASQLSSPSTPGLPSRQESSSIHALSPNPKPSTRTSPISSGQRQPSISPTPRKRYTVALGQPISSANTADRDECDWRERATFSASPVAKADVFGDDEDEHRNSFSDASEDDYSEARAIGHSRDDTIRKSESRLANPPTMPNDTLRRGNSTTTPPRESPGSRVRAQSSYGPPKGFHMSMLSATSSANASPSPIAPLRPRVRSKSIDPIGLGISVPNGNGRFVDPLVLRKELEPKTPRTPKFERGRKVPVGELVAFFDQERQ</sequence>
<feature type="compositionally biased region" description="Basic and acidic residues" evidence="1">
    <location>
        <begin position="647"/>
        <end position="658"/>
    </location>
</feature>
<dbReference type="Proteomes" id="UP000757232">
    <property type="component" value="Unassembled WGS sequence"/>
</dbReference>
<feature type="compositionally biased region" description="Low complexity" evidence="1">
    <location>
        <begin position="507"/>
        <end position="525"/>
    </location>
</feature>
<feature type="compositionally biased region" description="Basic and acidic residues" evidence="1">
    <location>
        <begin position="351"/>
        <end position="365"/>
    </location>
</feature>
<dbReference type="AlphaFoldDB" id="A0A9Q5N9Q5"/>
<feature type="compositionally biased region" description="Basic and acidic residues" evidence="1">
    <location>
        <begin position="115"/>
        <end position="142"/>
    </location>
</feature>
<feature type="region of interest" description="Disordered" evidence="1">
    <location>
        <begin position="419"/>
        <end position="777"/>
    </location>
</feature>
<evidence type="ECO:0000313" key="2">
    <source>
        <dbReference type="EMBL" id="OCB89148.1"/>
    </source>
</evidence>
<feature type="compositionally biased region" description="Low complexity" evidence="1">
    <location>
        <begin position="546"/>
        <end position="557"/>
    </location>
</feature>
<evidence type="ECO:0000256" key="1">
    <source>
        <dbReference type="SAM" id="MobiDB-lite"/>
    </source>
</evidence>
<feature type="region of interest" description="Disordered" evidence="1">
    <location>
        <begin position="334"/>
        <end position="380"/>
    </location>
</feature>
<feature type="compositionally biased region" description="Polar residues" evidence="1">
    <location>
        <begin position="486"/>
        <end position="495"/>
    </location>
</feature>
<feature type="compositionally biased region" description="Polar residues" evidence="1">
    <location>
        <begin position="572"/>
        <end position="601"/>
    </location>
</feature>
<proteinExistence type="predicted"/>
<feature type="compositionally biased region" description="Polar residues" evidence="1">
    <location>
        <begin position="609"/>
        <end position="627"/>
    </location>
</feature>
<feature type="compositionally biased region" description="Pro residues" evidence="1">
    <location>
        <begin position="22"/>
        <end position="31"/>
    </location>
</feature>
<feature type="compositionally biased region" description="Basic and acidic residues" evidence="1">
    <location>
        <begin position="8"/>
        <end position="17"/>
    </location>
</feature>
<dbReference type="OrthoDB" id="3269842at2759"/>
<feature type="compositionally biased region" description="Basic and acidic residues" evidence="1">
    <location>
        <begin position="698"/>
        <end position="709"/>
    </location>
</feature>